<organism evidence="7 8">
    <name type="scientific">Melghirimyces thermohalophilus</name>
    <dbReference type="NCBI Taxonomy" id="1236220"/>
    <lineage>
        <taxon>Bacteria</taxon>
        <taxon>Bacillati</taxon>
        <taxon>Bacillota</taxon>
        <taxon>Bacilli</taxon>
        <taxon>Bacillales</taxon>
        <taxon>Thermoactinomycetaceae</taxon>
        <taxon>Melghirimyces</taxon>
    </lineage>
</organism>
<sequence length="206" mass="22209">MKIKTWTILVVILFLLGVGGSGFYYFQQQQKYLITDNAQVAAETATLHSKGAGRIGDWNIAVGDRVRGGQQLGWQTGSEGQQVIRAPITGQVVASGVDSGESVTSGRPLAMVADLEHRYIRAYIDETEMDDVQVGQEAEVILDADPDRRIHGEVSRIGSEAGSEQSSSGAQGESREVQRVPVQITLDDPDQVPPVIGLNAQAILHK</sequence>
<dbReference type="Gene3D" id="2.40.50.100">
    <property type="match status" value="1"/>
</dbReference>
<accession>A0A1G6KA89</accession>
<feature type="compositionally biased region" description="Low complexity" evidence="3">
    <location>
        <begin position="158"/>
        <end position="172"/>
    </location>
</feature>
<evidence type="ECO:0000256" key="2">
    <source>
        <dbReference type="ARBA" id="ARBA00023054"/>
    </source>
</evidence>
<keyword evidence="4" id="KW-0472">Membrane</keyword>
<dbReference type="EMBL" id="FMZA01000005">
    <property type="protein sequence ID" value="SDC27778.1"/>
    <property type="molecule type" value="Genomic_DNA"/>
</dbReference>
<feature type="domain" description="YknX-like beta-barrel" evidence="6">
    <location>
        <begin position="120"/>
        <end position="190"/>
    </location>
</feature>
<protein>
    <submittedName>
        <fullName evidence="7">HlyD family secretion protein</fullName>
    </submittedName>
</protein>
<feature type="transmembrane region" description="Helical" evidence="4">
    <location>
        <begin position="6"/>
        <end position="26"/>
    </location>
</feature>
<dbReference type="PANTHER" id="PTHR32347:SF23">
    <property type="entry name" value="BLL5650 PROTEIN"/>
    <property type="match status" value="1"/>
</dbReference>
<reference evidence="7 8" key="1">
    <citation type="submission" date="2016-10" db="EMBL/GenBank/DDBJ databases">
        <authorList>
            <person name="de Groot N.N."/>
        </authorList>
    </citation>
    <scope>NUCLEOTIDE SEQUENCE [LARGE SCALE GENOMIC DNA]</scope>
    <source>
        <strain evidence="7 8">DSM 45514</strain>
    </source>
</reference>
<gene>
    <name evidence="7" type="ORF">SAMN04488112_105142</name>
</gene>
<keyword evidence="8" id="KW-1185">Reference proteome</keyword>
<keyword evidence="2" id="KW-0175">Coiled coil</keyword>
<feature type="domain" description="Multidrug resistance protein MdtA-like barrel-sandwich hybrid" evidence="5">
    <location>
        <begin position="43"/>
        <end position="113"/>
    </location>
</feature>
<dbReference type="AlphaFoldDB" id="A0A1G6KA89"/>
<dbReference type="Pfam" id="PF25990">
    <property type="entry name" value="Beta-barrel_YknX"/>
    <property type="match status" value="1"/>
</dbReference>
<evidence type="ECO:0000256" key="3">
    <source>
        <dbReference type="SAM" id="MobiDB-lite"/>
    </source>
</evidence>
<keyword evidence="4" id="KW-1133">Transmembrane helix</keyword>
<evidence type="ECO:0000313" key="8">
    <source>
        <dbReference type="Proteomes" id="UP000199387"/>
    </source>
</evidence>
<dbReference type="STRING" id="1236220.SAMN04488112_105142"/>
<feature type="region of interest" description="Disordered" evidence="3">
    <location>
        <begin position="155"/>
        <end position="177"/>
    </location>
</feature>
<dbReference type="PANTHER" id="PTHR32347">
    <property type="entry name" value="EFFLUX SYSTEM COMPONENT YKNX-RELATED"/>
    <property type="match status" value="1"/>
</dbReference>
<dbReference type="InterPro" id="IPR058636">
    <property type="entry name" value="Beta-barrel_YknX"/>
</dbReference>
<dbReference type="RefSeq" id="WP_176757826.1">
    <property type="nucleotide sequence ID" value="NZ_FMZA01000005.1"/>
</dbReference>
<evidence type="ECO:0000256" key="1">
    <source>
        <dbReference type="ARBA" id="ARBA00004196"/>
    </source>
</evidence>
<dbReference type="GO" id="GO:0030313">
    <property type="term" value="C:cell envelope"/>
    <property type="evidence" value="ECO:0007669"/>
    <property type="project" value="UniProtKB-SubCell"/>
</dbReference>
<keyword evidence="4" id="KW-0812">Transmembrane</keyword>
<dbReference type="InterPro" id="IPR058625">
    <property type="entry name" value="MdtA-like_BSH"/>
</dbReference>
<dbReference type="Proteomes" id="UP000199387">
    <property type="component" value="Unassembled WGS sequence"/>
</dbReference>
<evidence type="ECO:0000259" key="5">
    <source>
        <dbReference type="Pfam" id="PF25917"/>
    </source>
</evidence>
<evidence type="ECO:0000259" key="6">
    <source>
        <dbReference type="Pfam" id="PF25990"/>
    </source>
</evidence>
<evidence type="ECO:0000313" key="7">
    <source>
        <dbReference type="EMBL" id="SDC27778.1"/>
    </source>
</evidence>
<evidence type="ECO:0000256" key="4">
    <source>
        <dbReference type="SAM" id="Phobius"/>
    </source>
</evidence>
<dbReference type="Pfam" id="PF25917">
    <property type="entry name" value="BSH_RND"/>
    <property type="match status" value="1"/>
</dbReference>
<dbReference type="InterPro" id="IPR050465">
    <property type="entry name" value="UPF0194_transport"/>
</dbReference>
<dbReference type="InterPro" id="IPR011053">
    <property type="entry name" value="Single_hybrid_motif"/>
</dbReference>
<dbReference type="Gene3D" id="2.40.30.170">
    <property type="match status" value="1"/>
</dbReference>
<name>A0A1G6KA89_9BACL</name>
<proteinExistence type="predicted"/>
<comment type="subcellular location">
    <subcellularLocation>
        <location evidence="1">Cell envelope</location>
    </subcellularLocation>
</comment>
<dbReference type="SUPFAM" id="SSF51230">
    <property type="entry name" value="Single hybrid motif"/>
    <property type="match status" value="1"/>
</dbReference>